<reference evidence="1 2" key="1">
    <citation type="submission" date="2020-08" db="EMBL/GenBank/DDBJ databases">
        <title>Genome public.</title>
        <authorList>
            <person name="Liu C."/>
            <person name="Sun Q."/>
        </authorList>
    </citation>
    <scope>NUCLEOTIDE SEQUENCE [LARGE SCALE GENOMIC DNA]</scope>
    <source>
        <strain evidence="1 2">27-44</strain>
    </source>
</reference>
<sequence>MFRKIYYCYCNLWNKLEFYRKHAEISKDVKIFGRVRLCGGDGLLKIKKNVRIVSDWRANPIGGEYTVFNLVWGGNNHRRKFRIIQYAYYGKGIGNDRQGC</sequence>
<comment type="caution">
    <text evidence="1">The sequence shown here is derived from an EMBL/GenBank/DDBJ whole genome shotgun (WGS) entry which is preliminary data.</text>
</comment>
<proteinExistence type="predicted"/>
<accession>A0ABR7I1P9</accession>
<dbReference type="Proteomes" id="UP000633936">
    <property type="component" value="Unassembled WGS sequence"/>
</dbReference>
<organism evidence="1 2">
    <name type="scientific">Blautia intestinalis</name>
    <dbReference type="NCBI Taxonomy" id="2763028"/>
    <lineage>
        <taxon>Bacteria</taxon>
        <taxon>Bacillati</taxon>
        <taxon>Bacillota</taxon>
        <taxon>Clostridia</taxon>
        <taxon>Lachnospirales</taxon>
        <taxon>Lachnospiraceae</taxon>
        <taxon>Blautia</taxon>
    </lineage>
</organism>
<protein>
    <submittedName>
        <fullName evidence="1">Uncharacterized protein</fullName>
    </submittedName>
</protein>
<dbReference type="RefSeq" id="WP_182279222.1">
    <property type="nucleotide sequence ID" value="NZ_JACOQE010000003.1"/>
</dbReference>
<evidence type="ECO:0000313" key="1">
    <source>
        <dbReference type="EMBL" id="MBC5740423.1"/>
    </source>
</evidence>
<name>A0ABR7I1P9_9FIRM</name>
<dbReference type="EMBL" id="JACOQE010000003">
    <property type="protein sequence ID" value="MBC5740423.1"/>
    <property type="molecule type" value="Genomic_DNA"/>
</dbReference>
<keyword evidence="2" id="KW-1185">Reference proteome</keyword>
<gene>
    <name evidence="1" type="ORF">H8Z79_08090</name>
</gene>
<evidence type="ECO:0000313" key="2">
    <source>
        <dbReference type="Proteomes" id="UP000633936"/>
    </source>
</evidence>